<name>A0ABQ1UHR5_9BACT</name>
<dbReference type="Proteomes" id="UP000647339">
    <property type="component" value="Unassembled WGS sequence"/>
</dbReference>
<dbReference type="InterPro" id="IPR036217">
    <property type="entry name" value="MethylDNA_cys_MeTrfase_DNAb"/>
</dbReference>
<dbReference type="PANTHER" id="PTHR42942:SF1">
    <property type="entry name" value="ALKYLTRANSFERASE-LIKE PROTEIN 1"/>
    <property type="match status" value="1"/>
</dbReference>
<dbReference type="GO" id="GO:0032259">
    <property type="term" value="P:methylation"/>
    <property type="evidence" value="ECO:0007669"/>
    <property type="project" value="UniProtKB-KW"/>
</dbReference>
<dbReference type="Gene3D" id="1.10.10.10">
    <property type="entry name" value="Winged helix-like DNA-binding domain superfamily/Winged helix DNA-binding domain"/>
    <property type="match status" value="1"/>
</dbReference>
<feature type="domain" description="Methylated-DNA-[protein]-cysteine S-methyltransferase DNA binding" evidence="2">
    <location>
        <begin position="8"/>
        <end position="89"/>
    </location>
</feature>
<evidence type="ECO:0000313" key="3">
    <source>
        <dbReference type="EMBL" id="GGF19334.1"/>
    </source>
</evidence>
<dbReference type="InterPro" id="IPR036388">
    <property type="entry name" value="WH-like_DNA-bd_sf"/>
</dbReference>
<gene>
    <name evidence="3" type="primary">ogt2</name>
    <name evidence="3" type="ORF">GCM10011339_04210</name>
</gene>
<dbReference type="PANTHER" id="PTHR42942">
    <property type="entry name" value="6-O-METHYLGUANINE DNA METHYLTRANSFERASE"/>
    <property type="match status" value="1"/>
</dbReference>
<dbReference type="InterPro" id="IPR052520">
    <property type="entry name" value="ATL_DNA_repair"/>
</dbReference>
<protein>
    <submittedName>
        <fullName evidence="3">Methylated-DNA--protein-cysteine methyltransferase</fullName>
    </submittedName>
</protein>
<evidence type="ECO:0000259" key="2">
    <source>
        <dbReference type="Pfam" id="PF01035"/>
    </source>
</evidence>
<dbReference type="Pfam" id="PF01035">
    <property type="entry name" value="DNA_binding_1"/>
    <property type="match status" value="1"/>
</dbReference>
<dbReference type="RefSeq" id="WP_137402347.1">
    <property type="nucleotide sequence ID" value="NZ_BMIU01000001.1"/>
</dbReference>
<evidence type="ECO:0000256" key="1">
    <source>
        <dbReference type="ARBA" id="ARBA00022763"/>
    </source>
</evidence>
<dbReference type="NCBIfam" id="TIGR00589">
    <property type="entry name" value="ogt"/>
    <property type="match status" value="1"/>
</dbReference>
<evidence type="ECO:0000313" key="4">
    <source>
        <dbReference type="Proteomes" id="UP000647339"/>
    </source>
</evidence>
<accession>A0ABQ1UHR5</accession>
<reference evidence="4" key="1">
    <citation type="journal article" date="2019" name="Int. J. Syst. Evol. Microbiol.">
        <title>The Global Catalogue of Microorganisms (GCM) 10K type strain sequencing project: providing services to taxonomists for standard genome sequencing and annotation.</title>
        <authorList>
            <consortium name="The Broad Institute Genomics Platform"/>
            <consortium name="The Broad Institute Genome Sequencing Center for Infectious Disease"/>
            <person name="Wu L."/>
            <person name="Ma J."/>
        </authorList>
    </citation>
    <scope>NUCLEOTIDE SEQUENCE [LARGE SCALE GENOMIC DNA]</scope>
    <source>
        <strain evidence="4">CGMCC 1.15407</strain>
    </source>
</reference>
<proteinExistence type="predicted"/>
<dbReference type="SUPFAM" id="SSF46767">
    <property type="entry name" value="Methylated DNA-protein cysteine methyltransferase, C-terminal domain"/>
    <property type="match status" value="1"/>
</dbReference>
<dbReference type="CDD" id="cd06445">
    <property type="entry name" value="ATase"/>
    <property type="match status" value="1"/>
</dbReference>
<sequence length="112" mass="12533">MKTNKENFFDLVYQVVRLIPKGRVTSYGAIANYLGAKSGARTVGYAMNAAHTMDDVPAHRVVNSKGLLTGKFHFSPPEKMQALLESEGVTIKNDQVLDFQTVYWDPNKELEL</sequence>
<keyword evidence="3" id="KW-0808">Transferase</keyword>
<keyword evidence="1" id="KW-0227">DNA damage</keyword>
<dbReference type="InterPro" id="IPR014048">
    <property type="entry name" value="MethylDNA_cys_MeTrfase_DNA-bd"/>
</dbReference>
<comment type="caution">
    <text evidence="3">The sequence shown here is derived from an EMBL/GenBank/DDBJ whole genome shotgun (WGS) entry which is preliminary data.</text>
</comment>
<dbReference type="GO" id="GO:0008168">
    <property type="term" value="F:methyltransferase activity"/>
    <property type="evidence" value="ECO:0007669"/>
    <property type="project" value="UniProtKB-KW"/>
</dbReference>
<keyword evidence="3" id="KW-0489">Methyltransferase</keyword>
<keyword evidence="4" id="KW-1185">Reference proteome</keyword>
<organism evidence="3 4">
    <name type="scientific">Echinicola rosea</name>
    <dbReference type="NCBI Taxonomy" id="1807691"/>
    <lineage>
        <taxon>Bacteria</taxon>
        <taxon>Pseudomonadati</taxon>
        <taxon>Bacteroidota</taxon>
        <taxon>Cytophagia</taxon>
        <taxon>Cytophagales</taxon>
        <taxon>Cyclobacteriaceae</taxon>
        <taxon>Echinicola</taxon>
    </lineage>
</organism>
<dbReference type="EMBL" id="BMIU01000001">
    <property type="protein sequence ID" value="GGF19334.1"/>
    <property type="molecule type" value="Genomic_DNA"/>
</dbReference>